<name>A0ABN8P407_9CNID</name>
<feature type="region of interest" description="Disordered" evidence="1">
    <location>
        <begin position="16"/>
        <end position="42"/>
    </location>
</feature>
<dbReference type="EMBL" id="CALNXK010000050">
    <property type="protein sequence ID" value="CAH3131618.1"/>
    <property type="molecule type" value="Genomic_DNA"/>
</dbReference>
<organism evidence="2 3">
    <name type="scientific">Porites lobata</name>
    <dbReference type="NCBI Taxonomy" id="104759"/>
    <lineage>
        <taxon>Eukaryota</taxon>
        <taxon>Metazoa</taxon>
        <taxon>Cnidaria</taxon>
        <taxon>Anthozoa</taxon>
        <taxon>Hexacorallia</taxon>
        <taxon>Scleractinia</taxon>
        <taxon>Fungiina</taxon>
        <taxon>Poritidae</taxon>
        <taxon>Porites</taxon>
    </lineage>
</organism>
<evidence type="ECO:0000313" key="3">
    <source>
        <dbReference type="Proteomes" id="UP001159405"/>
    </source>
</evidence>
<reference evidence="2 3" key="1">
    <citation type="submission" date="2022-05" db="EMBL/GenBank/DDBJ databases">
        <authorList>
            <consortium name="Genoscope - CEA"/>
            <person name="William W."/>
        </authorList>
    </citation>
    <scope>NUCLEOTIDE SEQUENCE [LARGE SCALE GENOMIC DNA]</scope>
</reference>
<comment type="caution">
    <text evidence="2">The sequence shown here is derived from an EMBL/GenBank/DDBJ whole genome shotgun (WGS) entry which is preliminary data.</text>
</comment>
<protein>
    <recommendedName>
        <fullName evidence="4">RHD domain-containing protein</fullName>
    </recommendedName>
</protein>
<sequence length="196" mass="22085">LTRSLPFAGDIVEDSIFEGGTKSEPTSPTSCSSQSPWRPIEDSDISVTFPDLKPVYQKTQSRANRQSRQRVENGKIKIRVYTAGPQVQSIEVYVERTPDAAVLVGDRCGRVSLKSQPGKYLPHQHFFTVDLDSIYESPTKHGVPVYKLSTVDSQRRNKFRLVVIVILIDDTRSKEFISPSFRLRSKPGGRFRSLSL</sequence>
<feature type="non-terminal residue" evidence="2">
    <location>
        <position position="1"/>
    </location>
</feature>
<gene>
    <name evidence="2" type="ORF">PLOB_00036381</name>
</gene>
<keyword evidence="3" id="KW-1185">Reference proteome</keyword>
<evidence type="ECO:0000256" key="1">
    <source>
        <dbReference type="SAM" id="MobiDB-lite"/>
    </source>
</evidence>
<evidence type="ECO:0000313" key="2">
    <source>
        <dbReference type="EMBL" id="CAH3131618.1"/>
    </source>
</evidence>
<accession>A0ABN8P407</accession>
<proteinExistence type="predicted"/>
<evidence type="ECO:0008006" key="4">
    <source>
        <dbReference type="Google" id="ProtNLM"/>
    </source>
</evidence>
<dbReference type="Proteomes" id="UP001159405">
    <property type="component" value="Unassembled WGS sequence"/>
</dbReference>
<feature type="compositionally biased region" description="Low complexity" evidence="1">
    <location>
        <begin position="22"/>
        <end position="36"/>
    </location>
</feature>